<dbReference type="Pfam" id="PF02630">
    <property type="entry name" value="SCO1-SenC"/>
    <property type="match status" value="1"/>
</dbReference>
<organism evidence="5 6">
    <name type="scientific">Leisingera caerulea</name>
    <name type="common">Phaeobacter caeruleus</name>
    <dbReference type="NCBI Taxonomy" id="506591"/>
    <lineage>
        <taxon>Bacteria</taxon>
        <taxon>Pseudomonadati</taxon>
        <taxon>Pseudomonadota</taxon>
        <taxon>Alphaproteobacteria</taxon>
        <taxon>Rhodobacterales</taxon>
        <taxon>Roseobacteraceae</taxon>
        <taxon>Leisingera</taxon>
    </lineage>
</organism>
<evidence type="ECO:0000256" key="4">
    <source>
        <dbReference type="PIRSR" id="PIRSR603782-2"/>
    </source>
</evidence>
<feature type="binding site" evidence="3">
    <location>
        <position position="162"/>
    </location>
    <ligand>
        <name>Cu cation</name>
        <dbReference type="ChEBI" id="CHEBI:23378"/>
    </ligand>
</feature>
<accession>A0A9Q9HJ80</accession>
<evidence type="ECO:0000313" key="6">
    <source>
        <dbReference type="Proteomes" id="UP001058713"/>
    </source>
</evidence>
<keyword evidence="2 3" id="KW-0186">Copper</keyword>
<dbReference type="InterPro" id="IPR003782">
    <property type="entry name" value="SCO1/SenC"/>
</dbReference>
<dbReference type="SUPFAM" id="SSF52833">
    <property type="entry name" value="Thioredoxin-like"/>
    <property type="match status" value="1"/>
</dbReference>
<feature type="binding site" evidence="3">
    <location>
        <position position="72"/>
    </location>
    <ligand>
        <name>Cu cation</name>
        <dbReference type="ChEBI" id="CHEBI:23378"/>
    </ligand>
</feature>
<evidence type="ECO:0000313" key="5">
    <source>
        <dbReference type="EMBL" id="UWQ53157.1"/>
    </source>
</evidence>
<evidence type="ECO:0000256" key="1">
    <source>
        <dbReference type="ARBA" id="ARBA00010996"/>
    </source>
</evidence>
<feature type="disulfide bond" description="Redox-active" evidence="4">
    <location>
        <begin position="72"/>
        <end position="76"/>
    </location>
</feature>
<dbReference type="FunFam" id="3.40.30.10:FF:000013">
    <property type="entry name" value="Blast:Protein SCO1 homolog, mitochondrial"/>
    <property type="match status" value="1"/>
</dbReference>
<dbReference type="InterPro" id="IPR036249">
    <property type="entry name" value="Thioredoxin-like_sf"/>
</dbReference>
<sequence length="198" mass="22005">MKLKLLRKILWALAAVALIWLLLWADYRADQARETQSAFRAAFELTDHQGITRTQEDFAGRWMLVFFGFANCPDVCPTTLAEVAAVMEGLGPDAGRIQPLFISIDPERDTPMTLADFVPRFEAGIIGLTGTPDQIDRTAKSFHIFYEKIEEAAAPGGYTMGHSSQLFLFDPEGGYVTAWPYGTPAEEIVSSLREQISL</sequence>
<comment type="similarity">
    <text evidence="1">Belongs to the SCO1/2 family.</text>
</comment>
<keyword evidence="4" id="KW-1015">Disulfide bond</keyword>
<protein>
    <submittedName>
        <fullName evidence="5">SCO family protein</fullName>
    </submittedName>
</protein>
<dbReference type="PANTHER" id="PTHR12151">
    <property type="entry name" value="ELECTRON TRANSPORT PROTIN SCO1/SENC FAMILY MEMBER"/>
    <property type="match status" value="1"/>
</dbReference>
<evidence type="ECO:0000256" key="3">
    <source>
        <dbReference type="PIRSR" id="PIRSR603782-1"/>
    </source>
</evidence>
<dbReference type="EMBL" id="CP081070">
    <property type="protein sequence ID" value="UWQ53157.1"/>
    <property type="molecule type" value="Genomic_DNA"/>
</dbReference>
<dbReference type="CDD" id="cd02968">
    <property type="entry name" value="SCO"/>
    <property type="match status" value="1"/>
</dbReference>
<dbReference type="Gene3D" id="3.40.30.10">
    <property type="entry name" value="Glutaredoxin"/>
    <property type="match status" value="1"/>
</dbReference>
<keyword evidence="3" id="KW-0479">Metal-binding</keyword>
<evidence type="ECO:0000256" key="2">
    <source>
        <dbReference type="ARBA" id="ARBA00023008"/>
    </source>
</evidence>
<feature type="binding site" evidence="3">
    <location>
        <position position="76"/>
    </location>
    <ligand>
        <name>Cu cation</name>
        <dbReference type="ChEBI" id="CHEBI:23378"/>
    </ligand>
</feature>
<dbReference type="PANTHER" id="PTHR12151:SF25">
    <property type="entry name" value="LINALOOL DEHYDRATASE_ISOMERASE DOMAIN-CONTAINING PROTEIN"/>
    <property type="match status" value="1"/>
</dbReference>
<dbReference type="GO" id="GO:0046872">
    <property type="term" value="F:metal ion binding"/>
    <property type="evidence" value="ECO:0007669"/>
    <property type="project" value="UniProtKB-KW"/>
</dbReference>
<proteinExistence type="inferred from homology"/>
<dbReference type="RefSeq" id="WP_051357804.1">
    <property type="nucleotide sequence ID" value="NZ_CP081070.1"/>
</dbReference>
<dbReference type="KEGG" id="lcae:K3721_14255"/>
<dbReference type="Proteomes" id="UP001058713">
    <property type="component" value="Chromosome"/>
</dbReference>
<dbReference type="AlphaFoldDB" id="A0A9Q9HJ80"/>
<name>A0A9Q9HJ80_LEICA</name>
<reference evidence="5" key="1">
    <citation type="submission" date="2021-08" db="EMBL/GenBank/DDBJ databases">
        <authorList>
            <person name="Nwanade C."/>
            <person name="Wang M."/>
            <person name="Masoudi A."/>
            <person name="Yu Z."/>
            <person name="Liu J."/>
        </authorList>
    </citation>
    <scope>NUCLEOTIDE SEQUENCE</scope>
    <source>
        <strain evidence="5">S122</strain>
    </source>
</reference>
<gene>
    <name evidence="5" type="ORF">K3721_14255</name>
</gene>